<accession>A0ABW3WHK0</accession>
<evidence type="ECO:0000313" key="2">
    <source>
        <dbReference type="EMBL" id="MFD1265059.1"/>
    </source>
</evidence>
<protein>
    <submittedName>
        <fullName evidence="2">Phage minor head protein</fullName>
    </submittedName>
</protein>
<name>A0ABW3WHK0_9RHOO</name>
<evidence type="ECO:0000259" key="1">
    <source>
        <dbReference type="Pfam" id="PF04233"/>
    </source>
</evidence>
<organism evidence="2 3">
    <name type="scientific">Thauera mechernichensis</name>
    <dbReference type="NCBI Taxonomy" id="82788"/>
    <lineage>
        <taxon>Bacteria</taxon>
        <taxon>Pseudomonadati</taxon>
        <taxon>Pseudomonadota</taxon>
        <taxon>Betaproteobacteria</taxon>
        <taxon>Rhodocyclales</taxon>
        <taxon>Zoogloeaceae</taxon>
        <taxon>Thauera</taxon>
    </lineage>
</organism>
<dbReference type="Proteomes" id="UP001597158">
    <property type="component" value="Unassembled WGS sequence"/>
</dbReference>
<dbReference type="Pfam" id="PF04233">
    <property type="entry name" value="Phage_Mu_F"/>
    <property type="match status" value="1"/>
</dbReference>
<dbReference type="EMBL" id="JBHTMC010000027">
    <property type="protein sequence ID" value="MFD1265059.1"/>
    <property type="molecule type" value="Genomic_DNA"/>
</dbReference>
<dbReference type="RefSeq" id="WP_277829839.1">
    <property type="nucleotide sequence ID" value="NZ_JARQZE010000001.1"/>
</dbReference>
<comment type="caution">
    <text evidence="2">The sequence shown here is derived from an EMBL/GenBank/DDBJ whole genome shotgun (WGS) entry which is preliminary data.</text>
</comment>
<keyword evidence="3" id="KW-1185">Reference proteome</keyword>
<reference evidence="3" key="1">
    <citation type="journal article" date="2019" name="Int. J. Syst. Evol. Microbiol.">
        <title>The Global Catalogue of Microorganisms (GCM) 10K type strain sequencing project: providing services to taxonomists for standard genome sequencing and annotation.</title>
        <authorList>
            <consortium name="The Broad Institute Genomics Platform"/>
            <consortium name="The Broad Institute Genome Sequencing Center for Infectious Disease"/>
            <person name="Wu L."/>
            <person name="Ma J."/>
        </authorList>
    </citation>
    <scope>NUCLEOTIDE SEQUENCE [LARGE SCALE GENOMIC DNA]</scope>
    <source>
        <strain evidence="3">CCUG 48884</strain>
    </source>
</reference>
<evidence type="ECO:0000313" key="3">
    <source>
        <dbReference type="Proteomes" id="UP001597158"/>
    </source>
</evidence>
<dbReference type="InterPro" id="IPR006528">
    <property type="entry name" value="Phage_head_morphogenesis_dom"/>
</dbReference>
<gene>
    <name evidence="2" type="ORF">ACFQ4M_15900</name>
</gene>
<proteinExistence type="predicted"/>
<feature type="domain" description="Phage head morphogenesis" evidence="1">
    <location>
        <begin position="59"/>
        <end position="184"/>
    </location>
</feature>
<sequence length="418" mass="46175">MPRSSALEGVIHLPFAEQIAHFRRKLNVPTERWDDLWQAAHDRAFVVAGAAKADLLEDLRGAVDKAVSQGTTLAEFRRDFRAIVQRQGWTGWTGEGSARGEAWRTRTIYETNLRTSYAAGRYAQLTDPELLARRPYWRYVHSDTVLRPRPLHKRWGDMRLTLRHDHPFWATHFPPNGWGCRCRVVAVRAPAEGDATEPPAGWDAISEATGAPAGIDRGWGYAPGANAATPLLDLVEQKLLNLDAPIGAQMWQHLRPAVQVEQRLALADLVDRVAGSLRAGGRAALVTVVAPATVAALARLGHGLETADVWLRDEELLHALRDTKAARAAALPVQTWRDLPRLLETATPYWDTADPALVYAFDAGGGQGKVLVRVNYRDKLRVGDKRTRVTSNFVRTGGVVDAANLQDGSQYLKLPKGE</sequence>